<dbReference type="SUPFAM" id="SSF55729">
    <property type="entry name" value="Acyl-CoA N-acyltransferases (Nat)"/>
    <property type="match status" value="1"/>
</dbReference>
<dbReference type="EMBL" id="VUNN01000012">
    <property type="protein sequence ID" value="MSU06508.1"/>
    <property type="molecule type" value="Genomic_DNA"/>
</dbReference>
<comment type="caution">
    <text evidence="2">The sequence shown here is derived from an EMBL/GenBank/DDBJ whole genome shotgun (WGS) entry which is preliminary data.</text>
</comment>
<organism evidence="2 3">
    <name type="scientific">Bullifex porci</name>
    <dbReference type="NCBI Taxonomy" id="2606638"/>
    <lineage>
        <taxon>Bacteria</taxon>
        <taxon>Pseudomonadati</taxon>
        <taxon>Spirochaetota</taxon>
        <taxon>Spirochaetia</taxon>
        <taxon>Spirochaetales</taxon>
        <taxon>Spirochaetaceae</taxon>
        <taxon>Bullifex</taxon>
    </lineage>
</organism>
<sequence length="141" mass="16157">MVRNIRIDDAKYIAAICESTLNHKTSIKIIEERIEELVNNSNYFIAVYDDGKASAFIQAEEYTILYGEKGWNIISLAVSEDKQNKGYGKALINALENHCLNNGGSFIRLNSRIERENAHGFYAHLGYTCDKTQKRFIKYLK</sequence>
<dbReference type="CDD" id="cd04301">
    <property type="entry name" value="NAT_SF"/>
    <property type="match status" value="1"/>
</dbReference>
<dbReference type="Proteomes" id="UP000460549">
    <property type="component" value="Unassembled WGS sequence"/>
</dbReference>
<dbReference type="AlphaFoldDB" id="A0A7X2PCV1"/>
<proteinExistence type="predicted"/>
<evidence type="ECO:0000259" key="1">
    <source>
        <dbReference type="PROSITE" id="PS51186"/>
    </source>
</evidence>
<accession>A0A7X2PCV1</accession>
<dbReference type="InterPro" id="IPR000182">
    <property type="entry name" value="GNAT_dom"/>
</dbReference>
<dbReference type="InterPro" id="IPR016181">
    <property type="entry name" value="Acyl_CoA_acyltransferase"/>
</dbReference>
<keyword evidence="3" id="KW-1185">Reference proteome</keyword>
<dbReference type="Pfam" id="PF00583">
    <property type="entry name" value="Acetyltransf_1"/>
    <property type="match status" value="1"/>
</dbReference>
<protein>
    <submittedName>
        <fullName evidence="2">GNAT family N-acetyltransferase</fullName>
    </submittedName>
</protein>
<dbReference type="Gene3D" id="3.40.630.30">
    <property type="match status" value="1"/>
</dbReference>
<reference evidence="2 3" key="1">
    <citation type="submission" date="2019-08" db="EMBL/GenBank/DDBJ databases">
        <title>In-depth cultivation of the pig gut microbiome towards novel bacterial diversity and tailored functional studies.</title>
        <authorList>
            <person name="Wylensek D."/>
            <person name="Hitch T.C.A."/>
            <person name="Clavel T."/>
        </authorList>
    </citation>
    <scope>NUCLEOTIDE SEQUENCE [LARGE SCALE GENOMIC DNA]</scope>
    <source>
        <strain evidence="2 3">NM-380-WT-3C1</strain>
    </source>
</reference>
<evidence type="ECO:0000313" key="3">
    <source>
        <dbReference type="Proteomes" id="UP000460549"/>
    </source>
</evidence>
<keyword evidence="2" id="KW-0808">Transferase</keyword>
<name>A0A7X2PCV1_9SPIO</name>
<dbReference type="RefSeq" id="WP_154425479.1">
    <property type="nucleotide sequence ID" value="NZ_VUNN01000012.1"/>
</dbReference>
<dbReference type="GO" id="GO:0016747">
    <property type="term" value="F:acyltransferase activity, transferring groups other than amino-acyl groups"/>
    <property type="evidence" value="ECO:0007669"/>
    <property type="project" value="InterPro"/>
</dbReference>
<dbReference type="PROSITE" id="PS51186">
    <property type="entry name" value="GNAT"/>
    <property type="match status" value="1"/>
</dbReference>
<gene>
    <name evidence="2" type="ORF">FYJ80_06900</name>
</gene>
<feature type="domain" description="N-acetyltransferase" evidence="1">
    <location>
        <begin position="1"/>
        <end position="141"/>
    </location>
</feature>
<evidence type="ECO:0000313" key="2">
    <source>
        <dbReference type="EMBL" id="MSU06508.1"/>
    </source>
</evidence>